<evidence type="ECO:0000256" key="3">
    <source>
        <dbReference type="ARBA" id="ARBA00022989"/>
    </source>
</evidence>
<dbReference type="PANTHER" id="PTHR30520">
    <property type="entry name" value="FORMATE TRANSPORTER-RELATED"/>
    <property type="match status" value="1"/>
</dbReference>
<comment type="similarity">
    <text evidence="5">Belongs to the FNT transporter (TC 1.A.16) family.</text>
</comment>
<gene>
    <name evidence="7" type="ORF">NQ502_04505</name>
</gene>
<dbReference type="InterPro" id="IPR000292">
    <property type="entry name" value="For/NO2_transpt"/>
</dbReference>
<dbReference type="EMBL" id="CP102290">
    <property type="protein sequence ID" value="UWP60323.1"/>
    <property type="molecule type" value="Genomic_DNA"/>
</dbReference>
<dbReference type="InterPro" id="IPR023271">
    <property type="entry name" value="Aquaporin-like"/>
</dbReference>
<accession>A0ABY5VJU2</accession>
<evidence type="ECO:0000256" key="6">
    <source>
        <dbReference type="SAM" id="Phobius"/>
    </source>
</evidence>
<feature type="transmembrane region" description="Helical" evidence="6">
    <location>
        <begin position="187"/>
        <end position="212"/>
    </location>
</feature>
<dbReference type="Proteomes" id="UP001060164">
    <property type="component" value="Chromosome"/>
</dbReference>
<sequence>MFQSAYSDVVNAGCNKTNLLKKNPWGYLMASVIAGMFIAFGSFVCMTIGGIMIADNAATAKLISSLSFASALSLVVMAGSELFTGNNFVMACASFAKKVSWFDTIKLWIICFFGNLIGSWIAVILYHMTGLTKNSDVVSYFATVSAAKLSLSPLEMITRGILCNILVCLAVWCSIKMQSEAAKLIMILWCIFLFMMCGFEHSIANMSIIGVGLLHPLTADATISVNYYITDLFFVTLGNMIGGIVFVALPYYWISAKD</sequence>
<evidence type="ECO:0000256" key="1">
    <source>
        <dbReference type="ARBA" id="ARBA00004141"/>
    </source>
</evidence>
<keyword evidence="8" id="KW-1185">Reference proteome</keyword>
<evidence type="ECO:0000313" key="8">
    <source>
        <dbReference type="Proteomes" id="UP001060164"/>
    </source>
</evidence>
<keyword evidence="2 6" id="KW-0812">Transmembrane</keyword>
<feature type="transmembrane region" description="Helical" evidence="6">
    <location>
        <begin position="107"/>
        <end position="128"/>
    </location>
</feature>
<reference evidence="7" key="1">
    <citation type="journal article" date="2022" name="Cell">
        <title>Design, construction, and in vivo augmentation of a complex gut microbiome.</title>
        <authorList>
            <person name="Cheng A.G."/>
            <person name="Ho P.Y."/>
            <person name="Aranda-Diaz A."/>
            <person name="Jain S."/>
            <person name="Yu F.B."/>
            <person name="Meng X."/>
            <person name="Wang M."/>
            <person name="Iakiviak M."/>
            <person name="Nagashima K."/>
            <person name="Zhao A."/>
            <person name="Murugkar P."/>
            <person name="Patil A."/>
            <person name="Atabakhsh K."/>
            <person name="Weakley A."/>
            <person name="Yan J."/>
            <person name="Brumbaugh A.R."/>
            <person name="Higginbottom S."/>
            <person name="Dimas A."/>
            <person name="Shiver A.L."/>
            <person name="Deutschbauer A."/>
            <person name="Neff N."/>
            <person name="Sonnenburg J.L."/>
            <person name="Huang K.C."/>
            <person name="Fischbach M.A."/>
        </authorList>
    </citation>
    <scope>NUCLEOTIDE SEQUENCE</scope>
    <source>
        <strain evidence="7">DSM 19829</strain>
    </source>
</reference>
<evidence type="ECO:0000256" key="2">
    <source>
        <dbReference type="ARBA" id="ARBA00022692"/>
    </source>
</evidence>
<dbReference type="Gene3D" id="1.20.1080.10">
    <property type="entry name" value="Glycerol uptake facilitator protein"/>
    <property type="match status" value="1"/>
</dbReference>
<evidence type="ECO:0000313" key="7">
    <source>
        <dbReference type="EMBL" id="UWP60323.1"/>
    </source>
</evidence>
<feature type="transmembrane region" description="Helical" evidence="6">
    <location>
        <begin position="156"/>
        <end position="175"/>
    </location>
</feature>
<feature type="transmembrane region" description="Helical" evidence="6">
    <location>
        <begin position="66"/>
        <end position="95"/>
    </location>
</feature>
<name>A0ABY5VJU2_9FIRM</name>
<keyword evidence="4 6" id="KW-0472">Membrane</keyword>
<dbReference type="RefSeq" id="WP_028528692.1">
    <property type="nucleotide sequence ID" value="NZ_CABLBR010000013.1"/>
</dbReference>
<comment type="subcellular location">
    <subcellularLocation>
        <location evidence="1">Membrane</location>
        <topology evidence="1">Multi-pass membrane protein</topology>
    </subcellularLocation>
</comment>
<feature type="transmembrane region" description="Helical" evidence="6">
    <location>
        <begin position="232"/>
        <end position="254"/>
    </location>
</feature>
<organism evidence="7 8">
    <name type="scientific">Ruminococcus gauvreauii</name>
    <dbReference type="NCBI Taxonomy" id="438033"/>
    <lineage>
        <taxon>Bacteria</taxon>
        <taxon>Bacillati</taxon>
        <taxon>Bacillota</taxon>
        <taxon>Clostridia</taxon>
        <taxon>Eubacteriales</taxon>
        <taxon>Oscillospiraceae</taxon>
        <taxon>Ruminococcus</taxon>
    </lineage>
</organism>
<feature type="transmembrane region" description="Helical" evidence="6">
    <location>
        <begin position="25"/>
        <end position="54"/>
    </location>
</feature>
<keyword evidence="3 6" id="KW-1133">Transmembrane helix</keyword>
<dbReference type="PROSITE" id="PS01006">
    <property type="entry name" value="FORMATE_NITRITE_TP_2"/>
    <property type="match status" value="1"/>
</dbReference>
<dbReference type="PANTHER" id="PTHR30520:SF8">
    <property type="entry name" value="NITRITE TRANSPORTER NIRC"/>
    <property type="match status" value="1"/>
</dbReference>
<dbReference type="Pfam" id="PF01226">
    <property type="entry name" value="Form_Nir_trans"/>
    <property type="match status" value="1"/>
</dbReference>
<evidence type="ECO:0000256" key="5">
    <source>
        <dbReference type="ARBA" id="ARBA00049660"/>
    </source>
</evidence>
<protein>
    <submittedName>
        <fullName evidence="7">Formate/nitrite transporter family protein</fullName>
    </submittedName>
</protein>
<proteinExistence type="inferred from homology"/>
<dbReference type="InterPro" id="IPR024002">
    <property type="entry name" value="For/NO2_transpt_CS"/>
</dbReference>
<dbReference type="PROSITE" id="PS01005">
    <property type="entry name" value="FORMATE_NITRITE_TP_1"/>
    <property type="match status" value="1"/>
</dbReference>
<evidence type="ECO:0000256" key="4">
    <source>
        <dbReference type="ARBA" id="ARBA00023136"/>
    </source>
</evidence>